<name>A0A0P0VK49_ORYSJ</name>
<dbReference type="FunCoup" id="A0A0P0VK49">
    <property type="interactions" value="271"/>
</dbReference>
<dbReference type="EMBL" id="AP014958">
    <property type="protein sequence ID" value="BAS79164.1"/>
    <property type="molecule type" value="Genomic_DNA"/>
</dbReference>
<feature type="compositionally biased region" description="Low complexity" evidence="1">
    <location>
        <begin position="62"/>
        <end position="76"/>
    </location>
</feature>
<dbReference type="SMR" id="A0A0P0VK49"/>
<reference evidence="2 3" key="3">
    <citation type="journal article" date="2013" name="Rice">
        <title>Improvement of the Oryza sativa Nipponbare reference genome using next generation sequence and optical map data.</title>
        <authorList>
            <person name="Kawahara Y."/>
            <person name="de la Bastide M."/>
            <person name="Hamilton J.P."/>
            <person name="Kanamori H."/>
            <person name="McCombie W.R."/>
            <person name="Ouyang S."/>
            <person name="Schwartz D.C."/>
            <person name="Tanaka T."/>
            <person name="Wu J."/>
            <person name="Zhou S."/>
            <person name="Childs K.L."/>
            <person name="Davidson R.M."/>
            <person name="Lin H."/>
            <person name="Quesada-Ocampo L."/>
            <person name="Vaillancourt B."/>
            <person name="Sakai H."/>
            <person name="Lee S.S."/>
            <person name="Kim J."/>
            <person name="Numa H."/>
            <person name="Itoh T."/>
            <person name="Buell C.R."/>
            <person name="Matsumoto T."/>
        </authorList>
    </citation>
    <scope>NUCLEOTIDE SEQUENCE [LARGE SCALE GENOMIC DNA]</scope>
    <source>
        <strain evidence="3">cv. Nipponbare</strain>
    </source>
</reference>
<sequence>MHTRPVIMPCTAPITDGFPKKKTSRIVHTSRLVDAQICVLSTAMDESILAEYGSPPLKPVHPSHSSPAPASTSSMLLGGNLSLSDADLGPTCM</sequence>
<dbReference type="Gramene" id="Os02t0550850-00">
    <property type="protein sequence ID" value="Os02t0550850-00"/>
    <property type="gene ID" value="Os02g0550850"/>
</dbReference>
<reference evidence="3" key="1">
    <citation type="journal article" date="2005" name="Nature">
        <title>The map-based sequence of the rice genome.</title>
        <authorList>
            <consortium name="International rice genome sequencing project (IRGSP)"/>
            <person name="Matsumoto T."/>
            <person name="Wu J."/>
            <person name="Kanamori H."/>
            <person name="Katayose Y."/>
            <person name="Fujisawa M."/>
            <person name="Namiki N."/>
            <person name="Mizuno H."/>
            <person name="Yamamoto K."/>
            <person name="Antonio B.A."/>
            <person name="Baba T."/>
            <person name="Sakata K."/>
            <person name="Nagamura Y."/>
            <person name="Aoki H."/>
            <person name="Arikawa K."/>
            <person name="Arita K."/>
            <person name="Bito T."/>
            <person name="Chiden Y."/>
            <person name="Fujitsuka N."/>
            <person name="Fukunaka R."/>
            <person name="Hamada M."/>
            <person name="Harada C."/>
            <person name="Hayashi A."/>
            <person name="Hijishita S."/>
            <person name="Honda M."/>
            <person name="Hosokawa S."/>
            <person name="Ichikawa Y."/>
            <person name="Idonuma A."/>
            <person name="Iijima M."/>
            <person name="Ikeda M."/>
            <person name="Ikeno M."/>
            <person name="Ito K."/>
            <person name="Ito S."/>
            <person name="Ito T."/>
            <person name="Ito Y."/>
            <person name="Ito Y."/>
            <person name="Iwabuchi A."/>
            <person name="Kamiya K."/>
            <person name="Karasawa W."/>
            <person name="Kurita K."/>
            <person name="Katagiri S."/>
            <person name="Kikuta A."/>
            <person name="Kobayashi H."/>
            <person name="Kobayashi N."/>
            <person name="Machita K."/>
            <person name="Maehara T."/>
            <person name="Masukawa M."/>
            <person name="Mizubayashi T."/>
            <person name="Mukai Y."/>
            <person name="Nagasaki H."/>
            <person name="Nagata Y."/>
            <person name="Naito S."/>
            <person name="Nakashima M."/>
            <person name="Nakama Y."/>
            <person name="Nakamichi Y."/>
            <person name="Nakamura M."/>
            <person name="Meguro A."/>
            <person name="Negishi M."/>
            <person name="Ohta I."/>
            <person name="Ohta T."/>
            <person name="Okamoto M."/>
            <person name="Ono N."/>
            <person name="Saji S."/>
            <person name="Sakaguchi M."/>
            <person name="Sakai K."/>
            <person name="Shibata M."/>
            <person name="Shimokawa T."/>
            <person name="Song J."/>
            <person name="Takazaki Y."/>
            <person name="Terasawa K."/>
            <person name="Tsugane M."/>
            <person name="Tsuji K."/>
            <person name="Ueda S."/>
            <person name="Waki K."/>
            <person name="Yamagata H."/>
            <person name="Yamamoto M."/>
            <person name="Yamamoto S."/>
            <person name="Yamane H."/>
            <person name="Yoshiki S."/>
            <person name="Yoshihara R."/>
            <person name="Yukawa K."/>
            <person name="Zhong H."/>
            <person name="Yano M."/>
            <person name="Yuan Q."/>
            <person name="Ouyang S."/>
            <person name="Liu J."/>
            <person name="Jones K.M."/>
            <person name="Gansberger K."/>
            <person name="Moffat K."/>
            <person name="Hill J."/>
            <person name="Bera J."/>
            <person name="Fadrosh D."/>
            <person name="Jin S."/>
            <person name="Johri S."/>
            <person name="Kim M."/>
            <person name="Overton L."/>
            <person name="Reardon M."/>
            <person name="Tsitrin T."/>
            <person name="Vuong H."/>
            <person name="Weaver B."/>
            <person name="Ciecko A."/>
            <person name="Tallon L."/>
            <person name="Jackson J."/>
            <person name="Pai G."/>
            <person name="Aken S.V."/>
            <person name="Utterback T."/>
            <person name="Reidmuller S."/>
            <person name="Feldblyum T."/>
            <person name="Hsiao J."/>
            <person name="Zismann V."/>
            <person name="Iobst S."/>
            <person name="de Vazeille A.R."/>
            <person name="Buell C.R."/>
            <person name="Ying K."/>
            <person name="Li Y."/>
            <person name="Lu T."/>
            <person name="Huang Y."/>
            <person name="Zhao Q."/>
            <person name="Feng Q."/>
            <person name="Zhang L."/>
            <person name="Zhu J."/>
            <person name="Weng Q."/>
            <person name="Mu J."/>
            <person name="Lu Y."/>
            <person name="Fan D."/>
            <person name="Liu Y."/>
            <person name="Guan J."/>
            <person name="Zhang Y."/>
            <person name="Yu S."/>
            <person name="Liu X."/>
            <person name="Zhang Y."/>
            <person name="Hong G."/>
            <person name="Han B."/>
            <person name="Choisne N."/>
            <person name="Demange N."/>
            <person name="Orjeda G."/>
            <person name="Samain S."/>
            <person name="Cattolico L."/>
            <person name="Pelletier E."/>
            <person name="Couloux A."/>
            <person name="Segurens B."/>
            <person name="Wincker P."/>
            <person name="D'Hont A."/>
            <person name="Scarpelli C."/>
            <person name="Weissenbach J."/>
            <person name="Salanoubat M."/>
            <person name="Quetier F."/>
            <person name="Yu Y."/>
            <person name="Kim H.R."/>
            <person name="Rambo T."/>
            <person name="Currie J."/>
            <person name="Collura K."/>
            <person name="Luo M."/>
            <person name="Yang T."/>
            <person name="Ammiraju J.S.S."/>
            <person name="Engler F."/>
            <person name="Soderlund C."/>
            <person name="Wing R.A."/>
            <person name="Palmer L.E."/>
            <person name="de la Bastide M."/>
            <person name="Spiegel L."/>
            <person name="Nascimento L."/>
            <person name="Zutavern T."/>
            <person name="O'Shaughnessy A."/>
            <person name="Dike S."/>
            <person name="Dedhia N."/>
            <person name="Preston R."/>
            <person name="Balija V."/>
            <person name="McCombie W.R."/>
            <person name="Chow T."/>
            <person name="Chen H."/>
            <person name="Chung M."/>
            <person name="Chen C."/>
            <person name="Shaw J."/>
            <person name="Wu H."/>
            <person name="Hsiao K."/>
            <person name="Chao Y."/>
            <person name="Chu M."/>
            <person name="Cheng C."/>
            <person name="Hour A."/>
            <person name="Lee P."/>
            <person name="Lin S."/>
            <person name="Lin Y."/>
            <person name="Liou J."/>
            <person name="Liu S."/>
            <person name="Hsing Y."/>
            <person name="Raghuvanshi S."/>
            <person name="Mohanty A."/>
            <person name="Bharti A.K."/>
            <person name="Gaur A."/>
            <person name="Gupta V."/>
            <person name="Kumar D."/>
            <person name="Ravi V."/>
            <person name="Vij S."/>
            <person name="Kapur A."/>
            <person name="Khurana P."/>
            <person name="Khurana P."/>
            <person name="Khurana J.P."/>
            <person name="Tyagi A.K."/>
            <person name="Gaikwad K."/>
            <person name="Singh A."/>
            <person name="Dalal V."/>
            <person name="Srivastava S."/>
            <person name="Dixit A."/>
            <person name="Pal A.K."/>
            <person name="Ghazi I.A."/>
            <person name="Yadav M."/>
            <person name="Pandit A."/>
            <person name="Bhargava A."/>
            <person name="Sureshbabu K."/>
            <person name="Batra K."/>
            <person name="Sharma T.R."/>
            <person name="Mohapatra T."/>
            <person name="Singh N.K."/>
            <person name="Messing J."/>
            <person name="Nelson A.B."/>
            <person name="Fuks G."/>
            <person name="Kavchok S."/>
            <person name="Keizer G."/>
            <person name="Linton E."/>
            <person name="Llaca V."/>
            <person name="Song R."/>
            <person name="Tanyolac B."/>
            <person name="Young S."/>
            <person name="Ho-Il K."/>
            <person name="Hahn J.H."/>
            <person name="Sangsakoo G."/>
            <person name="Vanavichit A."/>
            <person name="de Mattos Luiz.A.T."/>
            <person name="Zimmer P.D."/>
            <person name="Malone G."/>
            <person name="Dellagostin O."/>
            <person name="de Oliveira A.C."/>
            <person name="Bevan M."/>
            <person name="Bancroft I."/>
            <person name="Minx P."/>
            <person name="Cordum H."/>
            <person name="Wilson R."/>
            <person name="Cheng Z."/>
            <person name="Jin W."/>
            <person name="Jiang J."/>
            <person name="Leong S.A."/>
            <person name="Iwama H."/>
            <person name="Gojobori T."/>
            <person name="Itoh T."/>
            <person name="Niimura Y."/>
            <person name="Fujii Y."/>
            <person name="Habara T."/>
            <person name="Sakai H."/>
            <person name="Sato Y."/>
            <person name="Wilson G."/>
            <person name="Kumar K."/>
            <person name="McCouch S."/>
            <person name="Juretic N."/>
            <person name="Hoen D."/>
            <person name="Wright S."/>
            <person name="Bruskiewich R."/>
            <person name="Bureau T."/>
            <person name="Miyao A."/>
            <person name="Hirochika H."/>
            <person name="Nishikawa T."/>
            <person name="Kadowaki K."/>
            <person name="Sugiura M."/>
            <person name="Burr B."/>
            <person name="Sasaki T."/>
        </authorList>
    </citation>
    <scope>NUCLEOTIDE SEQUENCE [LARGE SCALE GENOMIC DNA]</scope>
    <source>
        <strain evidence="3">cv. Nipponbare</strain>
    </source>
</reference>
<accession>A0A0P0VK49</accession>
<gene>
    <name evidence="2" type="ordered locus">Os02g0550850</name>
    <name evidence="2" type="ORF">OSNPB_020550850</name>
</gene>
<dbReference type="AlphaFoldDB" id="A0A0P0VK49"/>
<dbReference type="eggNOG" id="ENOG502R6Z5">
    <property type="taxonomic scope" value="Eukaryota"/>
</dbReference>
<dbReference type="PaxDb" id="39947-A0A0P0VK49"/>
<feature type="region of interest" description="Disordered" evidence="1">
    <location>
        <begin position="52"/>
        <end position="76"/>
    </location>
</feature>
<organism evidence="2 3">
    <name type="scientific">Oryza sativa subsp. japonica</name>
    <name type="common">Rice</name>
    <dbReference type="NCBI Taxonomy" id="39947"/>
    <lineage>
        <taxon>Eukaryota</taxon>
        <taxon>Viridiplantae</taxon>
        <taxon>Streptophyta</taxon>
        <taxon>Embryophyta</taxon>
        <taxon>Tracheophyta</taxon>
        <taxon>Spermatophyta</taxon>
        <taxon>Magnoliopsida</taxon>
        <taxon>Liliopsida</taxon>
        <taxon>Poales</taxon>
        <taxon>Poaceae</taxon>
        <taxon>BOP clade</taxon>
        <taxon>Oryzoideae</taxon>
        <taxon>Oryzeae</taxon>
        <taxon>Oryzinae</taxon>
        <taxon>Oryza</taxon>
        <taxon>Oryza sativa</taxon>
    </lineage>
</organism>
<dbReference type="InParanoid" id="A0A0P0VK49"/>
<proteinExistence type="predicted"/>
<reference evidence="2 3" key="2">
    <citation type="journal article" date="2013" name="Plant Cell Physiol.">
        <title>Rice Annotation Project Database (RAP-DB): an integrative and interactive database for rice genomics.</title>
        <authorList>
            <person name="Sakai H."/>
            <person name="Lee S.S."/>
            <person name="Tanaka T."/>
            <person name="Numa H."/>
            <person name="Kim J."/>
            <person name="Kawahara Y."/>
            <person name="Wakimoto H."/>
            <person name="Yang C.C."/>
            <person name="Iwamoto M."/>
            <person name="Abe T."/>
            <person name="Yamada Y."/>
            <person name="Muto A."/>
            <person name="Inokuchi H."/>
            <person name="Ikemura T."/>
            <person name="Matsumoto T."/>
            <person name="Sasaki T."/>
            <person name="Itoh T."/>
        </authorList>
    </citation>
    <scope>NUCLEOTIDE SEQUENCE [LARGE SCALE GENOMIC DNA]</scope>
    <source>
        <strain evidence="3">cv. Nipponbare</strain>
    </source>
</reference>
<protein>
    <submittedName>
        <fullName evidence="2">Os02g0550850 protein</fullName>
    </submittedName>
</protein>
<evidence type="ECO:0000256" key="1">
    <source>
        <dbReference type="SAM" id="MobiDB-lite"/>
    </source>
</evidence>
<evidence type="ECO:0000313" key="3">
    <source>
        <dbReference type="Proteomes" id="UP000059680"/>
    </source>
</evidence>
<keyword evidence="3" id="KW-1185">Reference proteome</keyword>
<evidence type="ECO:0000313" key="2">
    <source>
        <dbReference type="EMBL" id="BAS79164.1"/>
    </source>
</evidence>
<dbReference type="Proteomes" id="UP000059680">
    <property type="component" value="Chromosome 2"/>
</dbReference>